<evidence type="ECO:0000313" key="5">
    <source>
        <dbReference type="EMBL" id="KFD60764.1"/>
    </source>
</evidence>
<dbReference type="Pfam" id="PF03221">
    <property type="entry name" value="HTH_Tnp_Tc5"/>
    <property type="match status" value="1"/>
</dbReference>
<dbReference type="GO" id="GO:0005634">
    <property type="term" value="C:nucleus"/>
    <property type="evidence" value="ECO:0007669"/>
    <property type="project" value="UniProtKB-SubCell"/>
</dbReference>
<evidence type="ECO:0000256" key="2">
    <source>
        <dbReference type="ARBA" id="ARBA00023125"/>
    </source>
</evidence>
<dbReference type="AlphaFoldDB" id="A0A085MU68"/>
<feature type="domain" description="HTH CENPB-type" evidence="3">
    <location>
        <begin position="71"/>
        <end position="150"/>
    </location>
</feature>
<evidence type="ECO:0000259" key="3">
    <source>
        <dbReference type="PROSITE" id="PS51253"/>
    </source>
</evidence>
<keyword evidence="6" id="KW-1185">Reference proteome</keyword>
<dbReference type="GO" id="GO:0003677">
    <property type="term" value="F:DNA binding"/>
    <property type="evidence" value="ECO:0007669"/>
    <property type="project" value="UniProtKB-KW"/>
</dbReference>
<dbReference type="Proteomes" id="UP000030764">
    <property type="component" value="Unassembled WGS sequence"/>
</dbReference>
<dbReference type="Gene3D" id="1.10.10.60">
    <property type="entry name" value="Homeodomain-like"/>
    <property type="match status" value="1"/>
</dbReference>
<name>A0A085MU68_9BILA</name>
<keyword evidence="2" id="KW-0238">DNA-binding</keyword>
<evidence type="ECO:0000256" key="1">
    <source>
        <dbReference type="ARBA" id="ARBA00004123"/>
    </source>
</evidence>
<evidence type="ECO:0000313" key="4">
    <source>
        <dbReference type="EMBL" id="KFD53945.1"/>
    </source>
</evidence>
<dbReference type="EMBL" id="KL367649">
    <property type="protein sequence ID" value="KFD60764.1"/>
    <property type="molecule type" value="Genomic_DNA"/>
</dbReference>
<comment type="subcellular location">
    <subcellularLocation>
        <location evidence="1">Nucleus</location>
    </subcellularLocation>
</comment>
<proteinExistence type="predicted"/>
<dbReference type="InterPro" id="IPR006600">
    <property type="entry name" value="HTH_CenpB_DNA-bd_dom"/>
</dbReference>
<dbReference type="SUPFAM" id="SSF46689">
    <property type="entry name" value="Homeodomain-like"/>
    <property type="match status" value="1"/>
</dbReference>
<dbReference type="Proteomes" id="UP000030758">
    <property type="component" value="Unassembled WGS sequence"/>
</dbReference>
<dbReference type="EMBL" id="KL363212">
    <property type="protein sequence ID" value="KFD53945.1"/>
    <property type="molecule type" value="Genomic_DNA"/>
</dbReference>
<gene>
    <name evidence="4" type="ORF">M513_05212</name>
    <name evidence="5" type="ORF">M514_05212</name>
</gene>
<dbReference type="PROSITE" id="PS51253">
    <property type="entry name" value="HTH_CENPB"/>
    <property type="match status" value="1"/>
</dbReference>
<dbReference type="PANTHER" id="PTHR19303">
    <property type="entry name" value="TRANSPOSON"/>
    <property type="match status" value="1"/>
</dbReference>
<dbReference type="PANTHER" id="PTHR19303:SF73">
    <property type="entry name" value="PROTEIN PDC2"/>
    <property type="match status" value="1"/>
</dbReference>
<evidence type="ECO:0000313" key="6">
    <source>
        <dbReference type="Proteomes" id="UP000030764"/>
    </source>
</evidence>
<dbReference type="InterPro" id="IPR050863">
    <property type="entry name" value="CenT-Element_Derived"/>
</dbReference>
<accession>A0A085MU68</accession>
<reference evidence="5 6" key="1">
    <citation type="journal article" date="2014" name="Nat. Genet.">
        <title>Genome and transcriptome of the porcine whipworm Trichuris suis.</title>
        <authorList>
            <person name="Jex A.R."/>
            <person name="Nejsum P."/>
            <person name="Schwarz E.M."/>
            <person name="Hu L."/>
            <person name="Young N.D."/>
            <person name="Hall R.S."/>
            <person name="Korhonen P.K."/>
            <person name="Liao S."/>
            <person name="Thamsborg S."/>
            <person name="Xia J."/>
            <person name="Xu P."/>
            <person name="Wang S."/>
            <person name="Scheerlinck J.P."/>
            <person name="Hofmann A."/>
            <person name="Sternberg P.W."/>
            <person name="Wang J."/>
            <person name="Gasser R.B."/>
        </authorList>
    </citation>
    <scope>NUCLEOTIDE SEQUENCE [LARGE SCALE GENOMIC DNA]</scope>
    <source>
        <strain evidence="5">DCEP-RM93F</strain>
        <strain evidence="4">DCEP-RM93M</strain>
    </source>
</reference>
<protein>
    <recommendedName>
        <fullName evidence="3">HTH CENPB-type domain-containing protein</fullName>
    </recommendedName>
</protein>
<sequence>MGPKEATKPKKTRKRVPLSSNLEVIRRFHREERSVDITRAVSLSASTIRSIYLQKDKILKAAEVIVGNRKVVTLSRPQIKDRMENLLLEWIGGCGNRGVPLSYLIIKEKAVRLFNKLKQKAIEEGDDSLAQVEFSASRGWFHRFLKRGHL</sequence>
<organism evidence="5">
    <name type="scientific">Trichuris suis</name>
    <name type="common">pig whipworm</name>
    <dbReference type="NCBI Taxonomy" id="68888"/>
    <lineage>
        <taxon>Eukaryota</taxon>
        <taxon>Metazoa</taxon>
        <taxon>Ecdysozoa</taxon>
        <taxon>Nematoda</taxon>
        <taxon>Enoplea</taxon>
        <taxon>Dorylaimia</taxon>
        <taxon>Trichinellida</taxon>
        <taxon>Trichuridae</taxon>
        <taxon>Trichuris</taxon>
    </lineage>
</organism>
<dbReference type="InterPro" id="IPR009057">
    <property type="entry name" value="Homeodomain-like_sf"/>
</dbReference>